<feature type="disulfide bond" evidence="4">
    <location>
        <begin position="710"/>
        <end position="753"/>
    </location>
</feature>
<protein>
    <submittedName>
        <fullName evidence="9">Uncharacterized protein</fullName>
    </submittedName>
</protein>
<feature type="disulfide bond" evidence="4">
    <location>
        <begin position="188"/>
        <end position="215"/>
    </location>
</feature>
<evidence type="ECO:0000256" key="6">
    <source>
        <dbReference type="SAM" id="Phobius"/>
    </source>
</evidence>
<evidence type="ECO:0000256" key="4">
    <source>
        <dbReference type="PROSITE-ProRule" id="PRU00302"/>
    </source>
</evidence>
<dbReference type="InterPro" id="IPR035976">
    <property type="entry name" value="Sushi/SCR/CCP_sf"/>
</dbReference>
<evidence type="ECO:0000259" key="8">
    <source>
        <dbReference type="PROSITE" id="PS50923"/>
    </source>
</evidence>
<dbReference type="InterPro" id="IPR000436">
    <property type="entry name" value="Sushi_SCR_CCP_dom"/>
</dbReference>
<feature type="domain" description="C-type lectin" evidence="7">
    <location>
        <begin position="1"/>
        <end position="91"/>
    </location>
</feature>
<reference evidence="10" key="1">
    <citation type="submission" date="2015-02" db="EMBL/GenBank/DDBJ databases">
        <title>Genome sequencing for Strongylocentrotus purpuratus.</title>
        <authorList>
            <person name="Murali S."/>
            <person name="Liu Y."/>
            <person name="Vee V."/>
            <person name="English A."/>
            <person name="Wang M."/>
            <person name="Skinner E."/>
            <person name="Han Y."/>
            <person name="Muzny D.M."/>
            <person name="Worley K.C."/>
            <person name="Gibbs R.A."/>
        </authorList>
    </citation>
    <scope>NUCLEOTIDE SEQUENCE</scope>
</reference>
<evidence type="ECO:0000259" key="7">
    <source>
        <dbReference type="PROSITE" id="PS50041"/>
    </source>
</evidence>
<feature type="region of interest" description="Disordered" evidence="5">
    <location>
        <begin position="1010"/>
        <end position="1162"/>
    </location>
</feature>
<keyword evidence="1" id="KW-0732">Signal</keyword>
<dbReference type="Proteomes" id="UP000007110">
    <property type="component" value="Unassembled WGS sequence"/>
</dbReference>
<dbReference type="InterPro" id="IPR051277">
    <property type="entry name" value="SEZ6_CSMD_C4BPB_Regulators"/>
</dbReference>
<dbReference type="Gene3D" id="2.10.70.10">
    <property type="entry name" value="Complement Module, domain 1"/>
    <property type="match status" value="5"/>
</dbReference>
<evidence type="ECO:0000313" key="9">
    <source>
        <dbReference type="EnsemblMetazoa" id="XP_030839414"/>
    </source>
</evidence>
<dbReference type="OMA" id="LMNDEAC"/>
<dbReference type="SMART" id="SM00034">
    <property type="entry name" value="CLECT"/>
    <property type="match status" value="3"/>
</dbReference>
<feature type="region of interest" description="Disordered" evidence="5">
    <location>
        <begin position="240"/>
        <end position="268"/>
    </location>
</feature>
<dbReference type="RefSeq" id="XP_030839414.1">
    <property type="nucleotide sequence ID" value="XM_030983554.1"/>
</dbReference>
<dbReference type="CDD" id="cd00037">
    <property type="entry name" value="CLECT"/>
    <property type="match status" value="3"/>
</dbReference>
<keyword evidence="6" id="KW-0812">Transmembrane</keyword>
<dbReference type="PROSITE" id="PS50041">
    <property type="entry name" value="C_TYPE_LECTIN_2"/>
    <property type="match status" value="3"/>
</dbReference>
<evidence type="ECO:0000256" key="1">
    <source>
        <dbReference type="ARBA" id="ARBA00022729"/>
    </source>
</evidence>
<feature type="domain" description="Sushi" evidence="8">
    <location>
        <begin position="772"/>
        <end position="827"/>
    </location>
</feature>
<feature type="disulfide bond" evidence="4">
    <location>
        <begin position="798"/>
        <end position="825"/>
    </location>
</feature>
<feature type="disulfide bond" evidence="4">
    <location>
        <begin position="129"/>
        <end position="156"/>
    </location>
</feature>
<feature type="disulfide bond" evidence="4">
    <location>
        <begin position="384"/>
        <end position="411"/>
    </location>
</feature>
<name>A0A7M7NP49_STRPU</name>
<feature type="domain" description="C-type lectin" evidence="7">
    <location>
        <begin position="573"/>
        <end position="700"/>
    </location>
</feature>
<feature type="domain" description="Sushi" evidence="8">
    <location>
        <begin position="99"/>
        <end position="158"/>
    </location>
</feature>
<feature type="domain" description="Sushi" evidence="8">
    <location>
        <begin position="708"/>
        <end position="768"/>
    </location>
</feature>
<dbReference type="GeneID" id="100891847"/>
<dbReference type="OrthoDB" id="547680at2759"/>
<dbReference type="PANTHER" id="PTHR45656:SF4">
    <property type="entry name" value="PROTEIN CBR-CLEC-78"/>
    <property type="match status" value="1"/>
</dbReference>
<reference evidence="9" key="2">
    <citation type="submission" date="2021-01" db="UniProtKB">
        <authorList>
            <consortium name="EnsemblMetazoa"/>
        </authorList>
    </citation>
    <scope>IDENTIFICATION</scope>
</reference>
<dbReference type="Pfam" id="PF00059">
    <property type="entry name" value="Lectin_C"/>
    <property type="match status" value="3"/>
</dbReference>
<feature type="domain" description="Sushi" evidence="8">
    <location>
        <begin position="159"/>
        <end position="217"/>
    </location>
</feature>
<feature type="domain" description="Sushi" evidence="8">
    <location>
        <begin position="361"/>
        <end position="413"/>
    </location>
</feature>
<dbReference type="InterPro" id="IPR016186">
    <property type="entry name" value="C-type_lectin-like/link_sf"/>
</dbReference>
<organism evidence="9 10">
    <name type="scientific">Strongylocentrotus purpuratus</name>
    <name type="common">Purple sea urchin</name>
    <dbReference type="NCBI Taxonomy" id="7668"/>
    <lineage>
        <taxon>Eukaryota</taxon>
        <taxon>Metazoa</taxon>
        <taxon>Echinodermata</taxon>
        <taxon>Eleutherozoa</taxon>
        <taxon>Echinozoa</taxon>
        <taxon>Echinoidea</taxon>
        <taxon>Euechinoidea</taxon>
        <taxon>Echinacea</taxon>
        <taxon>Camarodonta</taxon>
        <taxon>Echinidea</taxon>
        <taxon>Strongylocentrotidae</taxon>
        <taxon>Strongylocentrotus</taxon>
    </lineage>
</organism>
<accession>A0A7M7NP49</accession>
<sequence>MGGFLAEIRDQGTQDELAGFGTSRSYWIGAVREESSADRTWLWMDGSQVVDTWWGPGEPTSNATCISLFPFSGNYLMNGDDCSKSHRFVCQFNNINISIECGDPGTPYHGTRATNAMAFIPGDEVEFSCNPGYEIVGSSALLCGSDGQWSSSLPLCQASTCNSPPEVANALIIYQTSVDYTGTIIYQCIEDYYLTGQQFIYCQENGNWTQAKLECRAHESDADCKVTKVKVGRYFQANKLDNSDRRKPTEQPNKLPEGNLHPGPETRTAPEQVNHAYLELQAGNLQTFPPIVGWSQVSTISACNETTTAHPNTIVNETVIEGYAVFTCDLGFEMNVSDHGDAVLAVCNETSGNWEFIDQSPNCQTHGDFNTDDPGFGETGNYTCDQEYVIDGEGMVTCLADGSWSSEPPRCKISCPTSSDSLANDYLSDGYCVDVNSATKTWSEASEMCVSQNGSLAIITTNETMEFIQAILSNVSDSYTSYWIGGYEAPKNSSWKWLTSGDNITNFFWADTEPTNGDKDTRIILSQKSNRKWAAHQYDTNQDKDNQALGYVCQFNSDCTTAGLDGDGYAHDYNGACYYFRNDGTFKWDEANSNDGNGGFSGCLRIGNEQGFLAEIRDQETQDELAEFGTSRSYWIGAVRYESSADRTWLWVDGSTVTTSWWGPDEPNKDSENCIDLYKYNDDYLMNDEACTKSTRFVCQFSATNSTTVCGDPGDPYHGNRDDDISAPFLPGTSIEFSCNDGYKIEGVSEVVCQTDGTWNASLPSCNAVKCGSCPLFDNATLLFSTSTSYRGTAVYGCNGGYELVGTPAIYCQATGVWSTAQFNCSEIELEITTTGTETTHVPTTEIEQVTTIIDPTTLMDLTTNAKTTTLEVSTLGYTTAFDETSSEMTTLEADRTTEPQDAGTTLATTTISTTQILTTMTGVSSTEMTTTYADSTSEGDSTTLLQTTALETTLLDVSTGGSSTVVGTTIPSVSTDGNVPSTDQNGLTDMITSLPDISTSLPTTQMTTATMEPLTTSGPTTSRLTTTGSSTFSPTTSGPTTFNPTTSNPTSTNPTTLSPTSTHPTTLNPTTTNPKTTSPSTSRPTTPGPSTFGPITSNPSISSRTTSSPTTTNPTTLSPMTEGISSTSSTTFAAKTSSPSSSTIPPAEPTRIKPLSTTEESEAENTLPVALIASISAIFGLLLIVMVLICIIVLMSSSKKKKATSHTLLMTDFGPATADASSSNDSITSYEAMVNSVYANEDYRKNILNYNPSMPRISSITGSSHSPNGWGYHLTNAEGAAGSEPIYAQVYKDRQSSVVRFPSMFDDKLVEKRLLSFDPSKRSDLAPSDLMSNNRDIVFEGTE</sequence>
<evidence type="ECO:0000256" key="5">
    <source>
        <dbReference type="SAM" id="MobiDB-lite"/>
    </source>
</evidence>
<dbReference type="EnsemblMetazoa" id="XM_030983554">
    <property type="protein sequence ID" value="XP_030839414"/>
    <property type="gene ID" value="LOC100891847"/>
</dbReference>
<dbReference type="SUPFAM" id="SSF56436">
    <property type="entry name" value="C-type lectin-like"/>
    <property type="match status" value="3"/>
</dbReference>
<keyword evidence="3 4" id="KW-1015">Disulfide bond</keyword>
<dbReference type="InParanoid" id="A0A7M7NP49"/>
<evidence type="ECO:0000256" key="2">
    <source>
        <dbReference type="ARBA" id="ARBA00022737"/>
    </source>
</evidence>
<dbReference type="SMART" id="SM00032">
    <property type="entry name" value="CCP"/>
    <property type="match status" value="5"/>
</dbReference>
<keyword evidence="6" id="KW-0472">Membrane</keyword>
<keyword evidence="10" id="KW-1185">Reference proteome</keyword>
<feature type="disulfide bond" evidence="4">
    <location>
        <begin position="739"/>
        <end position="766"/>
    </location>
</feature>
<keyword evidence="2" id="KW-0677">Repeat</keyword>
<keyword evidence="6" id="KW-1133">Transmembrane helix</keyword>
<proteinExistence type="predicted"/>
<feature type="domain" description="C-type lectin" evidence="7">
    <location>
        <begin position="428"/>
        <end position="533"/>
    </location>
</feature>
<dbReference type="Gene3D" id="3.10.100.10">
    <property type="entry name" value="Mannose-Binding Protein A, subunit A"/>
    <property type="match status" value="3"/>
</dbReference>
<evidence type="ECO:0000256" key="3">
    <source>
        <dbReference type="ARBA" id="ARBA00023157"/>
    </source>
</evidence>
<dbReference type="SUPFAM" id="SSF57535">
    <property type="entry name" value="Complement control module/SCR domain"/>
    <property type="match status" value="5"/>
</dbReference>
<dbReference type="PROSITE" id="PS50923">
    <property type="entry name" value="SUSHI"/>
    <property type="match status" value="5"/>
</dbReference>
<comment type="caution">
    <text evidence="4">Lacks conserved residue(s) required for the propagation of feature annotation.</text>
</comment>
<dbReference type="PANTHER" id="PTHR45656">
    <property type="entry name" value="PROTEIN CBR-CLEC-78"/>
    <property type="match status" value="1"/>
</dbReference>
<dbReference type="Pfam" id="PF00084">
    <property type="entry name" value="Sushi"/>
    <property type="match status" value="5"/>
</dbReference>
<dbReference type="CDD" id="cd00033">
    <property type="entry name" value="CCP"/>
    <property type="match status" value="5"/>
</dbReference>
<feature type="compositionally biased region" description="Low complexity" evidence="5">
    <location>
        <begin position="1014"/>
        <end position="1146"/>
    </location>
</feature>
<keyword evidence="4" id="KW-0768">Sushi</keyword>
<dbReference type="InterPro" id="IPR016187">
    <property type="entry name" value="CTDL_fold"/>
</dbReference>
<dbReference type="KEGG" id="spu:100891847"/>
<evidence type="ECO:0000313" key="10">
    <source>
        <dbReference type="Proteomes" id="UP000007110"/>
    </source>
</evidence>
<dbReference type="InterPro" id="IPR001304">
    <property type="entry name" value="C-type_lectin-like"/>
</dbReference>
<feature type="transmembrane region" description="Helical" evidence="6">
    <location>
        <begin position="1170"/>
        <end position="1196"/>
    </location>
</feature>